<keyword evidence="1 4" id="KW-0808">Transferase</keyword>
<organism evidence="4 5">
    <name type="scientific">Massilia arenae</name>
    <dbReference type="NCBI Taxonomy" id="2603288"/>
    <lineage>
        <taxon>Bacteria</taxon>
        <taxon>Pseudomonadati</taxon>
        <taxon>Pseudomonadota</taxon>
        <taxon>Betaproteobacteria</taxon>
        <taxon>Burkholderiales</taxon>
        <taxon>Oxalobacteraceae</taxon>
        <taxon>Telluria group</taxon>
        <taxon>Massilia</taxon>
    </lineage>
</organism>
<dbReference type="CDD" id="cd04301">
    <property type="entry name" value="NAT_SF"/>
    <property type="match status" value="1"/>
</dbReference>
<accession>A0A5C7FWR1</accession>
<dbReference type="InterPro" id="IPR016181">
    <property type="entry name" value="Acyl_CoA_acyltransferase"/>
</dbReference>
<dbReference type="Proteomes" id="UP000321413">
    <property type="component" value="Unassembled WGS sequence"/>
</dbReference>
<dbReference type="PANTHER" id="PTHR43877">
    <property type="entry name" value="AMINOALKYLPHOSPHONATE N-ACETYLTRANSFERASE-RELATED-RELATED"/>
    <property type="match status" value="1"/>
</dbReference>
<proteinExistence type="predicted"/>
<reference evidence="4 5" key="1">
    <citation type="submission" date="2019-08" db="EMBL/GenBank/DDBJ databases">
        <title>Massilia golmudensis sp. nov., isolated from sand in the Qinghai-Tibetan Plateau.</title>
        <authorList>
            <person name="Zhang B."/>
        </authorList>
    </citation>
    <scope>NUCLEOTIDE SEQUENCE [LARGE SCALE GENOMIC DNA]</scope>
    <source>
        <strain evidence="4 5">GEM5</strain>
    </source>
</reference>
<dbReference type="AlphaFoldDB" id="A0A5C7FWR1"/>
<comment type="caution">
    <text evidence="4">The sequence shown here is derived from an EMBL/GenBank/DDBJ whole genome shotgun (WGS) entry which is preliminary data.</text>
</comment>
<evidence type="ECO:0000256" key="1">
    <source>
        <dbReference type="ARBA" id="ARBA00022679"/>
    </source>
</evidence>
<dbReference type="Pfam" id="PF13673">
    <property type="entry name" value="Acetyltransf_10"/>
    <property type="match status" value="1"/>
</dbReference>
<dbReference type="InterPro" id="IPR050832">
    <property type="entry name" value="Bact_Acetyltransf"/>
</dbReference>
<name>A0A5C7FWR1_9BURK</name>
<dbReference type="GO" id="GO:0016747">
    <property type="term" value="F:acyltransferase activity, transferring groups other than amino-acyl groups"/>
    <property type="evidence" value="ECO:0007669"/>
    <property type="project" value="InterPro"/>
</dbReference>
<keyword evidence="5" id="KW-1185">Reference proteome</keyword>
<sequence>MPSRRPATQADLSTLWELRTRAVRAGCAAHYPAAVIDIWCAAPAPTSLPLLVQAGGAVVAEEDGRIVGYAVLNLDTGELNAAFVEPSHQGRGIALQLLQQLESMACQRGLPRMFLSASLNAVPFYERAGFLSLREELYPHRCGVDLKSVFMEKLLRRAAPTTSPGLGAPGGAGR</sequence>
<dbReference type="PROSITE" id="PS51186">
    <property type="entry name" value="GNAT"/>
    <property type="match status" value="1"/>
</dbReference>
<dbReference type="EMBL" id="VPFD01000011">
    <property type="protein sequence ID" value="TXF99789.1"/>
    <property type="molecule type" value="Genomic_DNA"/>
</dbReference>
<evidence type="ECO:0000313" key="5">
    <source>
        <dbReference type="Proteomes" id="UP000321413"/>
    </source>
</evidence>
<evidence type="ECO:0000313" key="4">
    <source>
        <dbReference type="EMBL" id="TXF99789.1"/>
    </source>
</evidence>
<dbReference type="SUPFAM" id="SSF55729">
    <property type="entry name" value="Acyl-CoA N-acyltransferases (Nat)"/>
    <property type="match status" value="1"/>
</dbReference>
<evidence type="ECO:0000259" key="3">
    <source>
        <dbReference type="PROSITE" id="PS51186"/>
    </source>
</evidence>
<keyword evidence="2" id="KW-0012">Acyltransferase</keyword>
<dbReference type="InterPro" id="IPR000182">
    <property type="entry name" value="GNAT_dom"/>
</dbReference>
<dbReference type="RefSeq" id="WP_147934994.1">
    <property type="nucleotide sequence ID" value="NZ_VPFD01000011.1"/>
</dbReference>
<feature type="domain" description="N-acetyltransferase" evidence="3">
    <location>
        <begin position="2"/>
        <end position="156"/>
    </location>
</feature>
<gene>
    <name evidence="4" type="ORF">FVD38_11860</name>
</gene>
<evidence type="ECO:0000256" key="2">
    <source>
        <dbReference type="ARBA" id="ARBA00023315"/>
    </source>
</evidence>
<protein>
    <submittedName>
        <fullName evidence="4">GNAT family N-acetyltransferase</fullName>
    </submittedName>
</protein>
<dbReference type="Gene3D" id="3.40.630.30">
    <property type="match status" value="1"/>
</dbReference>
<dbReference type="PANTHER" id="PTHR43877:SF2">
    <property type="entry name" value="AMINOALKYLPHOSPHONATE N-ACETYLTRANSFERASE-RELATED"/>
    <property type="match status" value="1"/>
</dbReference>